<evidence type="ECO:0000313" key="2">
    <source>
        <dbReference type="Proteomes" id="UP001432251"/>
    </source>
</evidence>
<evidence type="ECO:0000313" key="1">
    <source>
        <dbReference type="EMBL" id="WWQ69417.1"/>
    </source>
</evidence>
<keyword evidence="2" id="KW-1185">Reference proteome</keyword>
<sequence>MSATADITPITNLIARYAELVDTGDFAGVGELFADAVFIGSGAPVPGRDGGVAKMLKDGVILYEDGTPRTQHVTTNIAVDIDEEAGTAAARSYVTVFQALPDFPLQPVAAGRYSDRFERADGRWRFTERRVLIHLVGDVSRHLRAQPTR</sequence>
<accession>A0ACD5AQ79</accession>
<name>A0ACD5AQ79_9ACTN</name>
<organism evidence="1 2">
    <name type="scientific">Streptomyces citrinus</name>
    <dbReference type="NCBI Taxonomy" id="3118173"/>
    <lineage>
        <taxon>Bacteria</taxon>
        <taxon>Bacillati</taxon>
        <taxon>Actinomycetota</taxon>
        <taxon>Actinomycetes</taxon>
        <taxon>Kitasatosporales</taxon>
        <taxon>Streptomycetaceae</taxon>
        <taxon>Streptomyces</taxon>
    </lineage>
</organism>
<reference evidence="1" key="1">
    <citation type="journal article" date="2025" name="Int. J. Syst. Evol. Microbiol.">
        <title>Streptomyces citrinus sp. nov., with yellow diffusible pigment.</title>
        <authorList>
            <person name="He Y."/>
            <person name="Yang E."/>
            <person name="Xu J."/>
            <person name="Sun Y."/>
            <person name="Sun L."/>
        </authorList>
    </citation>
    <scope>NUCLEOTIDE SEQUENCE</scope>
    <source>
        <strain evidence="1">Q6</strain>
    </source>
</reference>
<keyword evidence="1" id="KW-0614">Plasmid</keyword>
<dbReference type="Proteomes" id="UP001432251">
    <property type="component" value="Plasmid p1"/>
</dbReference>
<geneLocation type="plasmid" evidence="1 2">
    <name>p1</name>
</geneLocation>
<protein>
    <submittedName>
        <fullName evidence="1">Nuclear transport factor 2 family protein</fullName>
    </submittedName>
</protein>
<proteinExistence type="predicted"/>
<gene>
    <name evidence="1" type="ORF">V2W30_40285</name>
</gene>
<dbReference type="EMBL" id="CP146023">
    <property type="protein sequence ID" value="WWQ69417.1"/>
    <property type="molecule type" value="Genomic_DNA"/>
</dbReference>